<dbReference type="EMBL" id="QKQP01000005">
    <property type="protein sequence ID" value="PZD80877.1"/>
    <property type="molecule type" value="Genomic_DNA"/>
</dbReference>
<dbReference type="SUPFAM" id="SSF53850">
    <property type="entry name" value="Periplasmic binding protein-like II"/>
    <property type="match status" value="1"/>
</dbReference>
<dbReference type="GO" id="GO:0003700">
    <property type="term" value="F:DNA-binding transcription factor activity"/>
    <property type="evidence" value="ECO:0007669"/>
    <property type="project" value="InterPro"/>
</dbReference>
<dbReference type="PANTHER" id="PTHR30537">
    <property type="entry name" value="HTH-TYPE TRANSCRIPTIONAL REGULATOR"/>
    <property type="match status" value="1"/>
</dbReference>
<dbReference type="PROSITE" id="PS50931">
    <property type="entry name" value="HTH_LYSR"/>
    <property type="match status" value="1"/>
</dbReference>
<dbReference type="Proteomes" id="UP000248886">
    <property type="component" value="Unassembled WGS sequence"/>
</dbReference>
<feature type="domain" description="HTH lysR-type" evidence="5">
    <location>
        <begin position="4"/>
        <end position="61"/>
    </location>
</feature>
<accession>A0A2W1KNN0</accession>
<dbReference type="InterPro" id="IPR036388">
    <property type="entry name" value="WH-like_DNA-bd_sf"/>
</dbReference>
<dbReference type="RefSeq" id="WP_009562369.1">
    <property type="nucleotide sequence ID" value="NZ_AP025160.1"/>
</dbReference>
<evidence type="ECO:0000259" key="5">
    <source>
        <dbReference type="PROSITE" id="PS50931"/>
    </source>
</evidence>
<evidence type="ECO:0000313" key="7">
    <source>
        <dbReference type="Proteomes" id="UP000248886"/>
    </source>
</evidence>
<evidence type="ECO:0000256" key="4">
    <source>
        <dbReference type="ARBA" id="ARBA00023163"/>
    </source>
</evidence>
<organism evidence="6 7">
    <name type="scientific">Acidithiobacillus ferrooxidans</name>
    <name type="common">Thiobacillus ferrooxidans</name>
    <dbReference type="NCBI Taxonomy" id="920"/>
    <lineage>
        <taxon>Bacteria</taxon>
        <taxon>Pseudomonadati</taxon>
        <taxon>Pseudomonadota</taxon>
        <taxon>Acidithiobacillia</taxon>
        <taxon>Acidithiobacillales</taxon>
        <taxon>Acidithiobacillaceae</taxon>
        <taxon>Acidithiobacillus</taxon>
    </lineage>
</organism>
<dbReference type="PANTHER" id="PTHR30537:SF5">
    <property type="entry name" value="HTH-TYPE TRANSCRIPTIONAL ACTIVATOR TTDR-RELATED"/>
    <property type="match status" value="1"/>
</dbReference>
<dbReference type="InterPro" id="IPR036390">
    <property type="entry name" value="WH_DNA-bd_sf"/>
</dbReference>
<reference evidence="6 7" key="1">
    <citation type="submission" date="2018-06" db="EMBL/GenBank/DDBJ databases">
        <title>Draft sequence of Acidithiobacillus ferrooxidans CCM 4253.</title>
        <authorList>
            <person name="Moya-Beltran A."/>
            <person name="Castro M."/>
            <person name="Covarrubias P.C."/>
            <person name="Issotta F."/>
            <person name="Janiczek O."/>
            <person name="Mandl M."/>
            <person name="Kucera J."/>
            <person name="Quatrini R."/>
        </authorList>
    </citation>
    <scope>NUCLEOTIDE SEQUENCE [LARGE SCALE GENOMIC DNA]</scope>
    <source>
        <strain evidence="6 7">CCM 4253</strain>
    </source>
</reference>
<dbReference type="Gene3D" id="1.10.10.10">
    <property type="entry name" value="Winged helix-like DNA-binding domain superfamily/Winged helix DNA-binding domain"/>
    <property type="match status" value="1"/>
</dbReference>
<dbReference type="OrthoDB" id="5291507at2"/>
<dbReference type="GeneID" id="65282368"/>
<dbReference type="Gene3D" id="3.40.190.290">
    <property type="match status" value="1"/>
</dbReference>
<dbReference type="AlphaFoldDB" id="A0A2W1KNN0"/>
<dbReference type="InterPro" id="IPR005119">
    <property type="entry name" value="LysR_subst-bd"/>
</dbReference>
<comment type="similarity">
    <text evidence="1">Belongs to the LysR transcriptional regulatory family.</text>
</comment>
<dbReference type="SUPFAM" id="SSF46785">
    <property type="entry name" value="Winged helix' DNA-binding domain"/>
    <property type="match status" value="1"/>
</dbReference>
<gene>
    <name evidence="6" type="ORF">DN052_10680</name>
</gene>
<keyword evidence="2" id="KW-0805">Transcription regulation</keyword>
<dbReference type="OMA" id="PFMLHVV"/>
<dbReference type="GO" id="GO:0003677">
    <property type="term" value="F:DNA binding"/>
    <property type="evidence" value="ECO:0007669"/>
    <property type="project" value="UniProtKB-KW"/>
</dbReference>
<dbReference type="FunFam" id="3.40.190.290:FF:000001">
    <property type="entry name" value="Transcriptional regulator, LysR family"/>
    <property type="match status" value="1"/>
</dbReference>
<keyword evidence="3" id="KW-0238">DNA-binding</keyword>
<dbReference type="FunFam" id="1.10.10.10:FF:000001">
    <property type="entry name" value="LysR family transcriptional regulator"/>
    <property type="match status" value="1"/>
</dbReference>
<dbReference type="CDD" id="cd08422">
    <property type="entry name" value="PBP2_CrgA_like"/>
    <property type="match status" value="1"/>
</dbReference>
<name>A0A2W1KNN0_ACIFR</name>
<comment type="caution">
    <text evidence="6">The sequence shown here is derived from an EMBL/GenBank/DDBJ whole genome shotgun (WGS) entry which is preliminary data.</text>
</comment>
<evidence type="ECO:0000313" key="6">
    <source>
        <dbReference type="EMBL" id="PZD80877.1"/>
    </source>
</evidence>
<dbReference type="Pfam" id="PF03466">
    <property type="entry name" value="LysR_substrate"/>
    <property type="match status" value="1"/>
</dbReference>
<dbReference type="InterPro" id="IPR000847">
    <property type="entry name" value="LysR_HTH_N"/>
</dbReference>
<keyword evidence="4" id="KW-0804">Transcription</keyword>
<evidence type="ECO:0000256" key="2">
    <source>
        <dbReference type="ARBA" id="ARBA00023015"/>
    </source>
</evidence>
<dbReference type="Pfam" id="PF00126">
    <property type="entry name" value="HTH_1"/>
    <property type="match status" value="1"/>
</dbReference>
<protein>
    <submittedName>
        <fullName evidence="6">LysR family transcriptional regulator</fullName>
    </submittedName>
</protein>
<evidence type="ECO:0000256" key="3">
    <source>
        <dbReference type="ARBA" id="ARBA00023125"/>
    </source>
</evidence>
<dbReference type="InterPro" id="IPR058163">
    <property type="entry name" value="LysR-type_TF_proteobact-type"/>
</dbReference>
<sequence>MLVENISDLTIFVHAAKAGNFSTAGRELGFSAAVVSKRLQRLEDQLSVRLFNRSTRKVGLTDEGAEYYDYCIRVLSDLEEAESLITVGSRQPKGTLRVTVPAAFGRLHIAPLVPVFLRRHPDLHLCLHLSDNVVDIIEERYDVAVRIGEMKDSNLVARNLCVDKRLVVATPSYIAKYGAPEQPDDLIKHNALLFAHSTTSNLWRFSDKFGKQHSVRVSGNFETNNCDALREAILADIGIALRPTWDIWRDILSGRMIALLRDYVPYSFDVKVVYPSRRHLPSKVRVFIELLVETFGEVPYWDTRNES</sequence>
<evidence type="ECO:0000256" key="1">
    <source>
        <dbReference type="ARBA" id="ARBA00009437"/>
    </source>
</evidence>
<proteinExistence type="inferred from homology"/>